<dbReference type="EMBL" id="LSZW01000022">
    <property type="protein sequence ID" value="KXK66909.1"/>
    <property type="molecule type" value="Genomic_DNA"/>
</dbReference>
<evidence type="ECO:0008006" key="3">
    <source>
        <dbReference type="Google" id="ProtNLM"/>
    </source>
</evidence>
<keyword evidence="2" id="KW-1185">Reference proteome</keyword>
<protein>
    <recommendedName>
        <fullName evidence="3">Cytosolic protein</fullName>
    </recommendedName>
</protein>
<dbReference type="Proteomes" id="UP000070366">
    <property type="component" value="Unassembled WGS sequence"/>
</dbReference>
<comment type="caution">
    <text evidence="1">The sequence shown here is derived from an EMBL/GenBank/DDBJ whole genome shotgun (WGS) entry which is preliminary data.</text>
</comment>
<accession>A0A136Q8H4</accession>
<organism evidence="1 2">
    <name type="scientific">Christensenella minuta</name>
    <dbReference type="NCBI Taxonomy" id="626937"/>
    <lineage>
        <taxon>Bacteria</taxon>
        <taxon>Bacillati</taxon>
        <taxon>Bacillota</taxon>
        <taxon>Clostridia</taxon>
        <taxon>Christensenellales</taxon>
        <taxon>Christensenellaceae</taxon>
        <taxon>Christensenella</taxon>
    </lineage>
</organism>
<proteinExistence type="predicted"/>
<evidence type="ECO:0000313" key="2">
    <source>
        <dbReference type="Proteomes" id="UP000070366"/>
    </source>
</evidence>
<dbReference type="RefSeq" id="WP_066523503.1">
    <property type="nucleotide sequence ID" value="NZ_CABMOF010000020.1"/>
</dbReference>
<dbReference type="Pfam" id="PF20095">
    <property type="entry name" value="DUF6485"/>
    <property type="match status" value="1"/>
</dbReference>
<gene>
    <name evidence="1" type="ORF">HMPREF3293_00213</name>
</gene>
<dbReference type="AlphaFoldDB" id="A0A136Q8H4"/>
<sequence>MECKKEQNKTMCNCSFHCSKMGMCCECVKYHRELGQLPACYFSEDAEATGDRSVQAFLRDWNAR</sequence>
<dbReference type="STRING" id="626937.HMPREF3293_00213"/>
<evidence type="ECO:0000313" key="1">
    <source>
        <dbReference type="EMBL" id="KXK66909.1"/>
    </source>
</evidence>
<name>A0A136Q8H4_9FIRM</name>
<dbReference type="OrthoDB" id="9800443at2"/>
<reference evidence="2" key="1">
    <citation type="submission" date="2016-02" db="EMBL/GenBank/DDBJ databases">
        <authorList>
            <person name="Mitreva M."/>
            <person name="Pepin K.H."/>
            <person name="Mihindukulasuriya K.A."/>
            <person name="Fulton R."/>
            <person name="Fronick C."/>
            <person name="O'Laughlin M."/>
            <person name="Miner T."/>
            <person name="Herter B."/>
            <person name="Rosa B.A."/>
            <person name="Cordes M."/>
            <person name="Tomlinson C."/>
            <person name="Wollam A."/>
            <person name="Palsikar V.B."/>
            <person name="Mardis E.R."/>
            <person name="Wilson R.K."/>
        </authorList>
    </citation>
    <scope>NUCLEOTIDE SEQUENCE [LARGE SCALE GENOMIC DNA]</scope>
    <source>
        <strain evidence="2">DSM 22607</strain>
    </source>
</reference>
<dbReference type="KEGG" id="cmiu:B1H56_06855"/>